<dbReference type="GeneID" id="94583435"/>
<name>A0A1D8NFR3_YARLL</name>
<dbReference type="EMBL" id="CP017556">
    <property type="protein sequence ID" value="AOW04481.1"/>
    <property type="molecule type" value="Genomic_DNA"/>
</dbReference>
<evidence type="ECO:0000313" key="1">
    <source>
        <dbReference type="EMBL" id="AOW04481.1"/>
    </source>
</evidence>
<protein>
    <submittedName>
        <fullName evidence="1">Uncharacterized protein</fullName>
    </submittedName>
</protein>
<proteinExistence type="predicted"/>
<dbReference type="Proteomes" id="UP000182444">
    <property type="component" value="Chromosome 1D"/>
</dbReference>
<dbReference type="AlphaFoldDB" id="A0A1D8NFR3"/>
<reference evidence="1 2" key="1">
    <citation type="journal article" date="2016" name="PLoS ONE">
        <title>Sequence Assembly of Yarrowia lipolytica Strain W29/CLIB89 Shows Transposable Element Diversity.</title>
        <authorList>
            <person name="Magnan C."/>
            <person name="Yu J."/>
            <person name="Chang I."/>
            <person name="Jahn E."/>
            <person name="Kanomata Y."/>
            <person name="Wu J."/>
            <person name="Zeller M."/>
            <person name="Oakes M."/>
            <person name="Baldi P."/>
            <person name="Sandmeyer S."/>
        </authorList>
    </citation>
    <scope>NUCLEOTIDE SEQUENCE [LARGE SCALE GENOMIC DNA]</scope>
    <source>
        <strain evidence="2">CLIB89(W29)</strain>
    </source>
</reference>
<dbReference type="RefSeq" id="XP_068138925.1">
    <property type="nucleotide sequence ID" value="XM_068282824.1"/>
</dbReference>
<evidence type="ECO:0000313" key="2">
    <source>
        <dbReference type="Proteomes" id="UP000182444"/>
    </source>
</evidence>
<gene>
    <name evidence="1" type="ORF">YALI1_D29053g</name>
</gene>
<accession>A0A1D8NFR3</accession>
<dbReference type="VEuPathDB" id="FungiDB:YALI1_D29053g"/>
<organism evidence="1 2">
    <name type="scientific">Yarrowia lipolytica</name>
    <name type="common">Candida lipolytica</name>
    <dbReference type="NCBI Taxonomy" id="4952"/>
    <lineage>
        <taxon>Eukaryota</taxon>
        <taxon>Fungi</taxon>
        <taxon>Dikarya</taxon>
        <taxon>Ascomycota</taxon>
        <taxon>Saccharomycotina</taxon>
        <taxon>Dipodascomycetes</taxon>
        <taxon>Dipodascales</taxon>
        <taxon>Dipodascales incertae sedis</taxon>
        <taxon>Yarrowia</taxon>
    </lineage>
</organism>
<sequence length="83" mass="9654">MRTYTSGFRVSMARVSACELVFRFLWAEFENSMRVGLKRCKLVPLDLGGLLEYFDRLNGVNLIDSQTSVESLCISRRWIFLLK</sequence>